<evidence type="ECO:0000259" key="3">
    <source>
        <dbReference type="PROSITE" id="PS51186"/>
    </source>
</evidence>
<feature type="domain" description="N-acetyltransferase" evidence="3">
    <location>
        <begin position="2"/>
        <end position="146"/>
    </location>
</feature>
<reference evidence="4 5" key="1">
    <citation type="submission" date="2018-09" db="EMBL/GenBank/DDBJ databases">
        <authorList>
            <person name="Zhu H."/>
        </authorList>
    </citation>
    <scope>NUCLEOTIDE SEQUENCE [LARGE SCALE GENOMIC DNA]</scope>
    <source>
        <strain evidence="4 5">K1W22B-8</strain>
    </source>
</reference>
<protein>
    <submittedName>
        <fullName evidence="4">GNAT family N-acetyltransferase</fullName>
    </submittedName>
</protein>
<proteinExistence type="predicted"/>
<dbReference type="InterPro" id="IPR050680">
    <property type="entry name" value="YpeA/RimI_acetyltransf"/>
</dbReference>
<dbReference type="SUPFAM" id="SSF55729">
    <property type="entry name" value="Acyl-CoA N-acyltransferases (Nat)"/>
    <property type="match status" value="1"/>
</dbReference>
<dbReference type="Pfam" id="PF00583">
    <property type="entry name" value="Acetyltransf_1"/>
    <property type="match status" value="1"/>
</dbReference>
<dbReference type="InterPro" id="IPR000182">
    <property type="entry name" value="GNAT_dom"/>
</dbReference>
<comment type="caution">
    <text evidence="4">The sequence shown here is derived from an EMBL/GenBank/DDBJ whole genome shotgun (WGS) entry which is preliminary data.</text>
</comment>
<dbReference type="Gene3D" id="3.40.630.30">
    <property type="match status" value="1"/>
</dbReference>
<gene>
    <name evidence="4" type="ORF">D3874_23395</name>
</gene>
<evidence type="ECO:0000256" key="2">
    <source>
        <dbReference type="ARBA" id="ARBA00023315"/>
    </source>
</evidence>
<evidence type="ECO:0000313" key="5">
    <source>
        <dbReference type="Proteomes" id="UP000284605"/>
    </source>
</evidence>
<dbReference type="EMBL" id="QYUK01000011">
    <property type="protein sequence ID" value="RJF89547.1"/>
    <property type="molecule type" value="Genomic_DNA"/>
</dbReference>
<dbReference type="CDD" id="cd04301">
    <property type="entry name" value="NAT_SF"/>
    <property type="match status" value="1"/>
</dbReference>
<keyword evidence="1 4" id="KW-0808">Transferase</keyword>
<organism evidence="4 5">
    <name type="scientific">Oleomonas cavernae</name>
    <dbReference type="NCBI Taxonomy" id="2320859"/>
    <lineage>
        <taxon>Bacteria</taxon>
        <taxon>Pseudomonadati</taxon>
        <taxon>Pseudomonadota</taxon>
        <taxon>Alphaproteobacteria</taxon>
        <taxon>Acetobacterales</taxon>
        <taxon>Acetobacteraceae</taxon>
        <taxon>Oleomonas</taxon>
    </lineage>
</organism>
<dbReference type="InterPro" id="IPR016181">
    <property type="entry name" value="Acyl_CoA_acyltransferase"/>
</dbReference>
<accession>A0A418WHN7</accession>
<dbReference type="RefSeq" id="WP_119781551.1">
    <property type="nucleotide sequence ID" value="NZ_QYUK01000011.1"/>
</dbReference>
<name>A0A418WHN7_9PROT</name>
<dbReference type="Proteomes" id="UP000284605">
    <property type="component" value="Unassembled WGS sequence"/>
</dbReference>
<dbReference type="PANTHER" id="PTHR43420">
    <property type="entry name" value="ACETYLTRANSFERASE"/>
    <property type="match status" value="1"/>
</dbReference>
<evidence type="ECO:0000256" key="1">
    <source>
        <dbReference type="ARBA" id="ARBA00022679"/>
    </source>
</evidence>
<dbReference type="GO" id="GO:0016747">
    <property type="term" value="F:acyltransferase activity, transferring groups other than amino-acyl groups"/>
    <property type="evidence" value="ECO:0007669"/>
    <property type="project" value="InterPro"/>
</dbReference>
<keyword evidence="2" id="KW-0012">Acyltransferase</keyword>
<evidence type="ECO:0000313" key="4">
    <source>
        <dbReference type="EMBL" id="RJF89547.1"/>
    </source>
</evidence>
<dbReference type="PROSITE" id="PS51186">
    <property type="entry name" value="GNAT"/>
    <property type="match status" value="1"/>
</dbReference>
<keyword evidence="5" id="KW-1185">Reference proteome</keyword>
<dbReference type="AlphaFoldDB" id="A0A418WHN7"/>
<dbReference type="PANTHER" id="PTHR43420:SF12">
    <property type="entry name" value="N-ACETYLTRANSFERASE DOMAIN-CONTAINING PROTEIN"/>
    <property type="match status" value="1"/>
</dbReference>
<sequence length="155" mass="16222">MTAARLALAGDIPAMAMLHAAAFRDAAWDEAMMARLLAMPGAFAQIAGSDGFALLRTAADELEVMTVAVAAGARRQGVARRLLEAGLCEGVLRGARTAFLEVAVDNPGAIALYEAIGFTETGRRRGYYRRPDGTAVDALVMARQVGDLAAGRNGK</sequence>
<dbReference type="OrthoDB" id="9804026at2"/>